<dbReference type="AlphaFoldDB" id="A0A928ZU53"/>
<feature type="transmembrane region" description="Helical" evidence="1">
    <location>
        <begin position="140"/>
        <end position="159"/>
    </location>
</feature>
<evidence type="ECO:0000256" key="1">
    <source>
        <dbReference type="SAM" id="Phobius"/>
    </source>
</evidence>
<keyword evidence="1" id="KW-0812">Transmembrane</keyword>
<feature type="transmembrane region" description="Helical" evidence="1">
    <location>
        <begin position="110"/>
        <end position="128"/>
    </location>
</feature>
<evidence type="ECO:0000313" key="2">
    <source>
        <dbReference type="EMBL" id="MBE9067502.1"/>
    </source>
</evidence>
<reference evidence="2" key="1">
    <citation type="submission" date="2020-10" db="EMBL/GenBank/DDBJ databases">
        <authorList>
            <person name="Castelo-Branco R."/>
            <person name="Eusebio N."/>
            <person name="Adriana R."/>
            <person name="Vieira A."/>
            <person name="Brugerolle De Fraissinette N."/>
            <person name="Rezende De Castro R."/>
            <person name="Schneider M.P."/>
            <person name="Vasconcelos V."/>
            <person name="Leao P.N."/>
        </authorList>
    </citation>
    <scope>NUCLEOTIDE SEQUENCE</scope>
    <source>
        <strain evidence="2">LEGE 11479</strain>
    </source>
</reference>
<keyword evidence="1" id="KW-1133">Transmembrane helix</keyword>
<accession>A0A928ZU53</accession>
<sequence>MLTFFGLNQIIYGHFLGIHALQVVEESSVSQQLSQAVANYRQLLIALIQYFPFTLWALVIAVMVRFSRRRNLRQPTMAPTMTTWLTILLFALAVPLIIPPGAGGKQWGARFYLILIPLMALIGGIYLNQMLSQRRRWQHYLVLSGLTLVFLAGAYLNVYNGAVVSYRDRDTNSTSLRHNYQPIATAIAAISEHSSPYIAMSHQFVAQQLWAAMPDKTFFLTESTSDVRQLAEGLYQQGKAQFLYICYPHRPCLTPEESSENLVVISKNTPLQLNFSSIGTVGKYPLYDVMITDQLGSG</sequence>
<evidence type="ECO:0000313" key="3">
    <source>
        <dbReference type="Proteomes" id="UP000615026"/>
    </source>
</evidence>
<feature type="transmembrane region" description="Helical" evidence="1">
    <location>
        <begin position="43"/>
        <end position="64"/>
    </location>
</feature>
<protein>
    <submittedName>
        <fullName evidence="2">Uncharacterized protein</fullName>
    </submittedName>
</protein>
<comment type="caution">
    <text evidence="2">The sequence shown here is derived from an EMBL/GenBank/DDBJ whole genome shotgun (WGS) entry which is preliminary data.</text>
</comment>
<organism evidence="2 3">
    <name type="scientific">Leptolyngbya cf. ectocarpi LEGE 11479</name>
    <dbReference type="NCBI Taxonomy" id="1828722"/>
    <lineage>
        <taxon>Bacteria</taxon>
        <taxon>Bacillati</taxon>
        <taxon>Cyanobacteriota</taxon>
        <taxon>Cyanophyceae</taxon>
        <taxon>Leptolyngbyales</taxon>
        <taxon>Leptolyngbyaceae</taxon>
        <taxon>Leptolyngbya group</taxon>
        <taxon>Leptolyngbya</taxon>
    </lineage>
</organism>
<dbReference type="EMBL" id="JADEXP010000099">
    <property type="protein sequence ID" value="MBE9067502.1"/>
    <property type="molecule type" value="Genomic_DNA"/>
</dbReference>
<gene>
    <name evidence="2" type="ORF">IQ260_12620</name>
</gene>
<keyword evidence="1" id="KW-0472">Membrane</keyword>
<proteinExistence type="predicted"/>
<dbReference type="Proteomes" id="UP000615026">
    <property type="component" value="Unassembled WGS sequence"/>
</dbReference>
<feature type="transmembrane region" description="Helical" evidence="1">
    <location>
        <begin position="76"/>
        <end position="98"/>
    </location>
</feature>
<name>A0A928ZU53_LEPEC</name>
<keyword evidence="3" id="KW-1185">Reference proteome</keyword>